<dbReference type="SUPFAM" id="SSF55008">
    <property type="entry name" value="HMA, heavy metal-associated domain"/>
    <property type="match status" value="1"/>
</dbReference>
<dbReference type="PROSITE" id="PS50846">
    <property type="entry name" value="HMA_2"/>
    <property type="match status" value="1"/>
</dbReference>
<dbReference type="EMBL" id="JBBMFD010000001">
    <property type="protein sequence ID" value="MEQ2439381.1"/>
    <property type="molecule type" value="Genomic_DNA"/>
</dbReference>
<dbReference type="InterPro" id="IPR006121">
    <property type="entry name" value="HMA_dom"/>
</dbReference>
<dbReference type="RefSeq" id="WP_349217657.1">
    <property type="nucleotide sequence ID" value="NZ_JBBMFD010000001.1"/>
</dbReference>
<organism evidence="2 3">
    <name type="scientific">Solibaculum intestinale</name>
    <dbReference type="NCBI Taxonomy" id="3133165"/>
    <lineage>
        <taxon>Bacteria</taxon>
        <taxon>Bacillati</taxon>
        <taxon>Bacillota</taxon>
        <taxon>Clostridia</taxon>
        <taxon>Eubacteriales</taxon>
        <taxon>Oscillospiraceae</taxon>
        <taxon>Solibaculum</taxon>
    </lineage>
</organism>
<keyword evidence="3" id="KW-1185">Reference proteome</keyword>
<sequence>MTKITLQIDGMQCGMCESHVNDAVRNAFPVKKVTSSHSKGQTIILAEREIDQTKLKEAVDAMGYRVVSVKSEPYEKKGFSLFGK</sequence>
<evidence type="ECO:0000313" key="3">
    <source>
        <dbReference type="Proteomes" id="UP001489509"/>
    </source>
</evidence>
<name>A0ABV1DWF6_9FIRM</name>
<dbReference type="Proteomes" id="UP001489509">
    <property type="component" value="Unassembled WGS sequence"/>
</dbReference>
<gene>
    <name evidence="2" type="ORF">WMO26_00915</name>
</gene>
<proteinExistence type="predicted"/>
<protein>
    <submittedName>
        <fullName evidence="2">Heavy-metal-associated domain-containing protein</fullName>
    </submittedName>
</protein>
<evidence type="ECO:0000313" key="2">
    <source>
        <dbReference type="EMBL" id="MEQ2439381.1"/>
    </source>
</evidence>
<accession>A0ABV1DWF6</accession>
<dbReference type="Gene3D" id="3.30.70.100">
    <property type="match status" value="1"/>
</dbReference>
<reference evidence="2 3" key="1">
    <citation type="submission" date="2024-03" db="EMBL/GenBank/DDBJ databases">
        <title>Human intestinal bacterial collection.</title>
        <authorList>
            <person name="Pauvert C."/>
            <person name="Hitch T.C.A."/>
            <person name="Clavel T."/>
        </authorList>
    </citation>
    <scope>NUCLEOTIDE SEQUENCE [LARGE SCALE GENOMIC DNA]</scope>
    <source>
        <strain evidence="2 3">CLA-JM-H44</strain>
    </source>
</reference>
<comment type="caution">
    <text evidence="2">The sequence shown here is derived from an EMBL/GenBank/DDBJ whole genome shotgun (WGS) entry which is preliminary data.</text>
</comment>
<dbReference type="InterPro" id="IPR036163">
    <property type="entry name" value="HMA_dom_sf"/>
</dbReference>
<feature type="domain" description="HMA" evidence="1">
    <location>
        <begin position="2"/>
        <end position="67"/>
    </location>
</feature>
<dbReference type="CDD" id="cd00371">
    <property type="entry name" value="HMA"/>
    <property type="match status" value="1"/>
</dbReference>
<evidence type="ECO:0000259" key="1">
    <source>
        <dbReference type="PROSITE" id="PS50846"/>
    </source>
</evidence>